<dbReference type="PANTHER" id="PTHR13326">
    <property type="entry name" value="TRNA PSEUDOURIDINE SYNTHASE D"/>
    <property type="match status" value="1"/>
</dbReference>
<evidence type="ECO:0000313" key="7">
    <source>
        <dbReference type="Proteomes" id="UP000298138"/>
    </source>
</evidence>
<dbReference type="GO" id="GO:0005634">
    <property type="term" value="C:nucleus"/>
    <property type="evidence" value="ECO:0007669"/>
    <property type="project" value="TreeGrafter"/>
</dbReference>
<feature type="domain" description="TRUD" evidence="5">
    <location>
        <begin position="385"/>
        <end position="664"/>
    </location>
</feature>
<dbReference type="PROSITE" id="PS01268">
    <property type="entry name" value="UPF0024"/>
    <property type="match status" value="1"/>
</dbReference>
<evidence type="ECO:0000259" key="5">
    <source>
        <dbReference type="PROSITE" id="PS50984"/>
    </source>
</evidence>
<keyword evidence="2" id="KW-0819">tRNA processing</keyword>
<dbReference type="InterPro" id="IPR042214">
    <property type="entry name" value="TruD_catalytic"/>
</dbReference>
<dbReference type="PANTHER" id="PTHR13326:SF21">
    <property type="entry name" value="PSEUDOURIDYLATE SYNTHASE PUS7L"/>
    <property type="match status" value="1"/>
</dbReference>
<protein>
    <submittedName>
        <fullName evidence="6">tRNA pseudouridine synthase D</fullName>
    </submittedName>
</protein>
<dbReference type="OrthoDB" id="447290at2759"/>
<dbReference type="STRING" id="341454.A0A4S2MPZ3"/>
<feature type="region of interest" description="Disordered" evidence="4">
    <location>
        <begin position="663"/>
        <end position="704"/>
    </location>
</feature>
<feature type="compositionally biased region" description="Acidic residues" evidence="4">
    <location>
        <begin position="557"/>
        <end position="570"/>
    </location>
</feature>
<keyword evidence="7" id="KW-1185">Reference proteome</keyword>
<dbReference type="InterPro" id="IPR001656">
    <property type="entry name" value="PsdUridine_synth_TruD"/>
</dbReference>
<dbReference type="Pfam" id="PF01142">
    <property type="entry name" value="TruD"/>
    <property type="match status" value="1"/>
</dbReference>
<evidence type="ECO:0000313" key="6">
    <source>
        <dbReference type="EMBL" id="TGZ79223.1"/>
    </source>
</evidence>
<dbReference type="GO" id="GO:0001522">
    <property type="term" value="P:pseudouridine synthesis"/>
    <property type="evidence" value="ECO:0007669"/>
    <property type="project" value="InterPro"/>
</dbReference>
<dbReference type="AlphaFoldDB" id="A0A4S2MPZ3"/>
<dbReference type="EMBL" id="ML220133">
    <property type="protein sequence ID" value="TGZ79223.1"/>
    <property type="molecule type" value="Genomic_DNA"/>
</dbReference>
<dbReference type="PIRSF" id="PIRSF037016">
    <property type="entry name" value="Pseudouridin_synth_euk_prd"/>
    <property type="match status" value="1"/>
</dbReference>
<dbReference type="SUPFAM" id="SSF55120">
    <property type="entry name" value="Pseudouridine synthase"/>
    <property type="match status" value="1"/>
</dbReference>
<dbReference type="NCBIfam" id="TIGR00094">
    <property type="entry name" value="tRNA_TruD_broad"/>
    <property type="match status" value="1"/>
</dbReference>
<evidence type="ECO:0000256" key="2">
    <source>
        <dbReference type="ARBA" id="ARBA00022694"/>
    </source>
</evidence>
<comment type="similarity">
    <text evidence="1">Belongs to the pseudouridine synthase TruD family.</text>
</comment>
<dbReference type="PROSITE" id="PS50984">
    <property type="entry name" value="TRUD"/>
    <property type="match status" value="1"/>
</dbReference>
<proteinExistence type="inferred from homology"/>
<reference evidence="6 7" key="1">
    <citation type="submission" date="2019-04" db="EMBL/GenBank/DDBJ databases">
        <title>Comparative genomics and transcriptomics to analyze fruiting body development in filamentous ascomycetes.</title>
        <authorList>
            <consortium name="DOE Joint Genome Institute"/>
            <person name="Lutkenhaus R."/>
            <person name="Traeger S."/>
            <person name="Breuer J."/>
            <person name="Kuo A."/>
            <person name="Lipzen A."/>
            <person name="Pangilinan J."/>
            <person name="Dilworth D."/>
            <person name="Sandor L."/>
            <person name="Poggeler S."/>
            <person name="Barry K."/>
            <person name="Grigoriev I.V."/>
            <person name="Nowrousian M."/>
        </authorList>
    </citation>
    <scope>NUCLEOTIDE SEQUENCE [LARGE SCALE GENOMIC DNA]</scope>
    <source>
        <strain evidence="6 7">CBS 389.68</strain>
    </source>
</reference>
<name>A0A4S2MPZ3_9PEZI</name>
<dbReference type="CDD" id="cd02576">
    <property type="entry name" value="PseudoU_synth_ScPUS7"/>
    <property type="match status" value="1"/>
</dbReference>
<gene>
    <name evidence="6" type="ORF">EX30DRAFT_333545</name>
</gene>
<dbReference type="InterPro" id="IPR020103">
    <property type="entry name" value="PsdUridine_synth_cat_dom_sf"/>
</dbReference>
<evidence type="ECO:0000256" key="3">
    <source>
        <dbReference type="ARBA" id="ARBA00023235"/>
    </source>
</evidence>
<feature type="region of interest" description="Disordered" evidence="4">
    <location>
        <begin position="1"/>
        <end position="48"/>
    </location>
</feature>
<dbReference type="GO" id="GO:0008033">
    <property type="term" value="P:tRNA processing"/>
    <property type="evidence" value="ECO:0007669"/>
    <property type="project" value="UniProtKB-KW"/>
</dbReference>
<organism evidence="6 7">
    <name type="scientific">Ascodesmis nigricans</name>
    <dbReference type="NCBI Taxonomy" id="341454"/>
    <lineage>
        <taxon>Eukaryota</taxon>
        <taxon>Fungi</taxon>
        <taxon>Dikarya</taxon>
        <taxon>Ascomycota</taxon>
        <taxon>Pezizomycotina</taxon>
        <taxon>Pezizomycetes</taxon>
        <taxon>Pezizales</taxon>
        <taxon>Ascodesmidaceae</taxon>
        <taxon>Ascodesmis</taxon>
    </lineage>
</organism>
<dbReference type="GO" id="GO:0003723">
    <property type="term" value="F:RNA binding"/>
    <property type="evidence" value="ECO:0007669"/>
    <property type="project" value="InterPro"/>
</dbReference>
<dbReference type="Proteomes" id="UP000298138">
    <property type="component" value="Unassembled WGS sequence"/>
</dbReference>
<feature type="region of interest" description="Disordered" evidence="4">
    <location>
        <begin position="541"/>
        <end position="570"/>
    </location>
</feature>
<evidence type="ECO:0000256" key="1">
    <source>
        <dbReference type="ARBA" id="ARBA00007953"/>
    </source>
</evidence>
<accession>A0A4S2MPZ3</accession>
<dbReference type="InterPro" id="IPR020119">
    <property type="entry name" value="PsdUridine_synth_TruD_CS"/>
</dbReference>
<feature type="compositionally biased region" description="Pro residues" evidence="4">
    <location>
        <begin position="33"/>
        <end position="48"/>
    </location>
</feature>
<evidence type="ECO:0000256" key="4">
    <source>
        <dbReference type="SAM" id="MobiDB-lite"/>
    </source>
</evidence>
<dbReference type="InParanoid" id="A0A4S2MPZ3"/>
<dbReference type="InterPro" id="IPR011760">
    <property type="entry name" value="PsdUridine_synth_TruD_insert"/>
</dbReference>
<dbReference type="Gene3D" id="3.30.2350.20">
    <property type="entry name" value="TruD, catalytic domain"/>
    <property type="match status" value="2"/>
</dbReference>
<dbReference type="FunCoup" id="A0A4S2MPZ3">
    <property type="interactions" value="1166"/>
</dbReference>
<dbReference type="GO" id="GO:0009982">
    <property type="term" value="F:pseudouridine synthase activity"/>
    <property type="evidence" value="ECO:0007669"/>
    <property type="project" value="InterPro"/>
</dbReference>
<feature type="compositionally biased region" description="Basic and acidic residues" evidence="4">
    <location>
        <begin position="666"/>
        <end position="686"/>
    </location>
</feature>
<sequence>MDAPQPAELPPAKRARLSPPTDAIAFSPSAATPQPPPTTGATLPSPPPTIEDQIQRALSAEKAVGITEYVVPETQRWVGVLKMRYSDFLVNEVEVGGRVVKLVDLGAAKNDRLKQRVEVKEVGKKEAAKEEVKGEETKEEGKLDSGLLEKITGLTDEATTAACVALYKGERQDAVTTPVIESKEARTEFHGLIRTAFSGRLLTSTTTNTTTNSINTITITASTASTRLTDRRRRSKRGGKNHRNEWADLGGDYCHFTLYKENKDTMEVISLLSRLLKLKNGNKVFSFAGTKDRRAVTVQRVAAYRVRAERLAGLNRGGESGLRSGVRLGGFEYKPTQLTLGELEGNEFVITLRECHVSSDDDGETGLQRLEETVKKAVERVREHGFANYYGLQRFGTSAFAATSTIGKFLLTGDYRSAVEAILAYDSSLVSPNSSPSSPSSISADDITRAKACALFFTPPHDFVAAANTIPRKYVAENALLRAFSQRGLQWGKLDYLGAIQAIPRGLRMMYVHAYQSLVWNHAVSARLRVSRTEVVEGDLVLDGSSSSSNDTHVEAEKEEEQEQEFDQDGDLIVAPPRSINPADKPADFQRARPITPAELAARNYKITDIVLPTPGWDIVYPRNPDVMKVYEDIMRADGLDPCDMKRRVRDWSLPGSYRKVVGGAGDDKEVEVREEGMGAKRKRDDDEGEGTAGGEKEEGEGEMENVVVVRMRLGTSMYATMALRELMKGGTVPFQPEFGRAGERV</sequence>
<keyword evidence="3" id="KW-0413">Isomerase</keyword>